<proteinExistence type="predicted"/>
<protein>
    <submittedName>
        <fullName evidence="1">Uncharacterized protein</fullName>
    </submittedName>
</protein>
<accession>A0A1B6M4Y5</accession>
<feature type="non-terminal residue" evidence="1">
    <location>
        <position position="1"/>
    </location>
</feature>
<name>A0A1B6M4Y5_9HEMI</name>
<gene>
    <name evidence="1" type="ORF">g.49557</name>
</gene>
<organism evidence="1">
    <name type="scientific">Graphocephala atropunctata</name>
    <dbReference type="NCBI Taxonomy" id="36148"/>
    <lineage>
        <taxon>Eukaryota</taxon>
        <taxon>Metazoa</taxon>
        <taxon>Ecdysozoa</taxon>
        <taxon>Arthropoda</taxon>
        <taxon>Hexapoda</taxon>
        <taxon>Insecta</taxon>
        <taxon>Pterygota</taxon>
        <taxon>Neoptera</taxon>
        <taxon>Paraneoptera</taxon>
        <taxon>Hemiptera</taxon>
        <taxon>Auchenorrhyncha</taxon>
        <taxon>Membracoidea</taxon>
        <taxon>Cicadellidae</taxon>
        <taxon>Cicadellinae</taxon>
        <taxon>Cicadellini</taxon>
        <taxon>Graphocephala</taxon>
    </lineage>
</organism>
<sequence>VPDLGVDPEPAVEIRFVKQLEVDTDVVIPLEHNHSNVVLRSNNKYNIDVDCNHLMWVVLYNSVNASCQATDSFDLRFRRYVVGGRLYRSTIKRLHYKQLDMFTVCRAACSVSAL</sequence>
<evidence type="ECO:0000313" key="1">
    <source>
        <dbReference type="EMBL" id="JAT30982.1"/>
    </source>
</evidence>
<dbReference type="EMBL" id="GEBQ01008995">
    <property type="protein sequence ID" value="JAT30982.1"/>
    <property type="molecule type" value="Transcribed_RNA"/>
</dbReference>
<reference evidence="1" key="1">
    <citation type="submission" date="2015-11" db="EMBL/GenBank/DDBJ databases">
        <title>De novo transcriptome assembly of four potential Pierce s Disease insect vectors from Arizona vineyards.</title>
        <authorList>
            <person name="Tassone E.E."/>
        </authorList>
    </citation>
    <scope>NUCLEOTIDE SEQUENCE</scope>
</reference>
<dbReference type="AlphaFoldDB" id="A0A1B6M4Y5"/>